<accession>A0A8D0F8T2</accession>
<keyword evidence="3" id="KW-1185">Reference proteome</keyword>
<feature type="region of interest" description="Disordered" evidence="1">
    <location>
        <begin position="159"/>
        <end position="192"/>
    </location>
</feature>
<dbReference type="Ensembl" id="ENSSOCT00000011029.1">
    <property type="protein sequence ID" value="ENSSOCP00000010743.1"/>
    <property type="gene ID" value="ENSSOCG00000008172.1"/>
</dbReference>
<proteinExistence type="predicted"/>
<sequence>MERGIQYLRELAMQEMVCYDPDNAQLPTDPDEVQCTQPMWRKFVRSTPSPYANALAVMDWRDKEGPTVDELACRLRQYEENLSSPLVAAVEKLSQEFQKFKENLSYSPPARTRILAIRSSCFSTRENRQRQPSGTPRLILPMHFSPSLWQQNAGHSLLLPGGVSNTPGNDCPRVETQPQHLPWTDPDCTGTG</sequence>
<protein>
    <submittedName>
        <fullName evidence="2">Uncharacterized protein</fullName>
    </submittedName>
</protein>
<organism evidence="2 3">
    <name type="scientific">Strix occidentalis caurina</name>
    <name type="common">northern spotted owl</name>
    <dbReference type="NCBI Taxonomy" id="311401"/>
    <lineage>
        <taxon>Eukaryota</taxon>
        <taxon>Metazoa</taxon>
        <taxon>Chordata</taxon>
        <taxon>Craniata</taxon>
        <taxon>Vertebrata</taxon>
        <taxon>Euteleostomi</taxon>
        <taxon>Archelosauria</taxon>
        <taxon>Archosauria</taxon>
        <taxon>Dinosauria</taxon>
        <taxon>Saurischia</taxon>
        <taxon>Theropoda</taxon>
        <taxon>Coelurosauria</taxon>
        <taxon>Aves</taxon>
        <taxon>Neognathae</taxon>
        <taxon>Neoaves</taxon>
        <taxon>Telluraves</taxon>
        <taxon>Strigiformes</taxon>
        <taxon>Strigidae</taxon>
        <taxon>Strix</taxon>
    </lineage>
</organism>
<name>A0A8D0F8T2_STROC</name>
<evidence type="ECO:0000313" key="3">
    <source>
        <dbReference type="Proteomes" id="UP000694551"/>
    </source>
</evidence>
<reference evidence="2" key="2">
    <citation type="submission" date="2025-09" db="UniProtKB">
        <authorList>
            <consortium name="Ensembl"/>
        </authorList>
    </citation>
    <scope>IDENTIFICATION</scope>
</reference>
<reference evidence="2" key="1">
    <citation type="submission" date="2025-08" db="UniProtKB">
        <authorList>
            <consortium name="Ensembl"/>
        </authorList>
    </citation>
    <scope>IDENTIFICATION</scope>
</reference>
<evidence type="ECO:0000256" key="1">
    <source>
        <dbReference type="SAM" id="MobiDB-lite"/>
    </source>
</evidence>
<dbReference type="AlphaFoldDB" id="A0A8D0F8T2"/>
<evidence type="ECO:0000313" key="2">
    <source>
        <dbReference type="Ensembl" id="ENSSOCP00000010743.1"/>
    </source>
</evidence>
<dbReference type="Proteomes" id="UP000694551">
    <property type="component" value="Unplaced"/>
</dbReference>